<name>A0A2V3J2F2_9FLOR</name>
<feature type="compositionally biased region" description="Basic residues" evidence="2">
    <location>
        <begin position="857"/>
        <end position="866"/>
    </location>
</feature>
<feature type="region of interest" description="Disordered" evidence="2">
    <location>
        <begin position="761"/>
        <end position="888"/>
    </location>
</feature>
<proteinExistence type="predicted"/>
<dbReference type="PROSITE" id="PS50077">
    <property type="entry name" value="HEAT_REPEAT"/>
    <property type="match status" value="1"/>
</dbReference>
<dbReference type="EMBL" id="NBIV01000013">
    <property type="protein sequence ID" value="PXF48554.1"/>
    <property type="molecule type" value="Genomic_DNA"/>
</dbReference>
<dbReference type="OrthoDB" id="340346at2759"/>
<accession>A0A2V3J2F2</accession>
<feature type="compositionally biased region" description="Polar residues" evidence="2">
    <location>
        <begin position="520"/>
        <end position="536"/>
    </location>
</feature>
<feature type="region of interest" description="Disordered" evidence="2">
    <location>
        <begin position="518"/>
        <end position="543"/>
    </location>
</feature>
<comment type="caution">
    <text evidence="3">The sequence shown here is derived from an EMBL/GenBank/DDBJ whole genome shotgun (WGS) entry which is preliminary data.</text>
</comment>
<feature type="compositionally biased region" description="Polar residues" evidence="2">
    <location>
        <begin position="796"/>
        <end position="810"/>
    </location>
</feature>
<dbReference type="Proteomes" id="UP000247409">
    <property type="component" value="Unassembled WGS sequence"/>
</dbReference>
<feature type="repeat" description="HEAT" evidence="1">
    <location>
        <begin position="286"/>
        <end position="323"/>
    </location>
</feature>
<evidence type="ECO:0000256" key="1">
    <source>
        <dbReference type="PROSITE-ProRule" id="PRU00103"/>
    </source>
</evidence>
<dbReference type="InterPro" id="IPR021133">
    <property type="entry name" value="HEAT_type_2"/>
</dbReference>
<evidence type="ECO:0000256" key="2">
    <source>
        <dbReference type="SAM" id="MobiDB-lite"/>
    </source>
</evidence>
<organism evidence="3 4">
    <name type="scientific">Gracilariopsis chorda</name>
    <dbReference type="NCBI Taxonomy" id="448386"/>
    <lineage>
        <taxon>Eukaryota</taxon>
        <taxon>Rhodophyta</taxon>
        <taxon>Florideophyceae</taxon>
        <taxon>Rhodymeniophycidae</taxon>
        <taxon>Gracilariales</taxon>
        <taxon>Gracilariaceae</taxon>
        <taxon>Gracilariopsis</taxon>
    </lineage>
</organism>
<dbReference type="Gene3D" id="1.25.10.10">
    <property type="entry name" value="Leucine-rich Repeat Variant"/>
    <property type="match status" value="1"/>
</dbReference>
<dbReference type="SUPFAM" id="SSF48371">
    <property type="entry name" value="ARM repeat"/>
    <property type="match status" value="1"/>
</dbReference>
<dbReference type="PANTHER" id="PTHR21467">
    <property type="entry name" value="PROTEIN PHOSPHATASE 4 REGULATORY SUBUNIT 4 PPP4R4"/>
    <property type="match status" value="1"/>
</dbReference>
<evidence type="ECO:0000313" key="4">
    <source>
        <dbReference type="Proteomes" id="UP000247409"/>
    </source>
</evidence>
<protein>
    <submittedName>
        <fullName evidence="3">Serine/threonine-protein phosphatase 4 regulatory subunit 4</fullName>
    </submittedName>
</protein>
<dbReference type="PANTHER" id="PTHR21467:SF0">
    <property type="entry name" value="SERINE_THREONINE-PROTEIN PHOSPHATASE 4 REGULATORY SUBUNIT 4"/>
    <property type="match status" value="1"/>
</dbReference>
<reference evidence="3 4" key="1">
    <citation type="journal article" date="2018" name="Mol. Biol. Evol.">
        <title>Analysis of the draft genome of the red seaweed Gracilariopsis chorda provides insights into genome size evolution in Rhodophyta.</title>
        <authorList>
            <person name="Lee J."/>
            <person name="Yang E.C."/>
            <person name="Graf L."/>
            <person name="Yang J.H."/>
            <person name="Qiu H."/>
            <person name="Zel Zion U."/>
            <person name="Chan C.X."/>
            <person name="Stephens T.G."/>
            <person name="Weber A.P.M."/>
            <person name="Boo G.H."/>
            <person name="Boo S.M."/>
            <person name="Kim K.M."/>
            <person name="Shin Y."/>
            <person name="Jung M."/>
            <person name="Lee S.J."/>
            <person name="Yim H.S."/>
            <person name="Lee J.H."/>
            <person name="Bhattacharya D."/>
            <person name="Yoon H.S."/>
        </authorList>
    </citation>
    <scope>NUCLEOTIDE SEQUENCE [LARGE SCALE GENOMIC DNA]</scope>
    <source>
        <strain evidence="3 4">SKKU-2015</strain>
        <tissue evidence="3">Whole body</tissue>
    </source>
</reference>
<sequence length="901" mass="101013">MDVTPDHFQVFYDQYPEPPTVHQELLSERRQKYQHIYKALLATPPPSLSSSDQLPDFVPTSIEKAGPGNYGSKQIDDGGEVVLLNDDVLTSVPNATLVLIDGNELERISVLFQFPQFLEHCPVECISVMVPRICTDSIEWSLDAQLAATEALYFVVSREVPHHIAKHIAWAALLMASKTDSPQLFDSCAEIVSMILPQLHRHDVLKLVVPDAVDMAMSNKPHERRLAARVIGSFEQALSREEVQLIFEDTALVLAQDEHDSVRSMMAQSMASLAANLPMSSAEQRIWPVLKMLSSDANANVRAAAMRSLAKSAQAHSGPETTSPLYEALLKPIFLEECSTAGRVAASDLRDVDDDTYLILEIFSEVYGHFLCSLSHLLNNEQESWTLILNTLRQMVTCNGPTVRHWCAFNMPAVVTVCADERVEHLNGVIPALAGDSDVETRVTLAAGIHEIAKRLANGPLRGDVIRATNRLFMDENPQVRMKVLAHFSELLLLLSPGEKANHAVAMAQIKAAEVAGRATKNNKANRNENGSSRAQGKSEPYEEEMRRLKPMFTALEQMSFDSWRTQKLLADELRKSANLVPQEMLCEHVAPLLFQMARESTFLVRKSAMHALVYTVRYIPDARKRNHILKHFRQEWAKGKVYWTRLAYIEAAGCAKEVFSSRLFTELFKDDILAMYGDLVPNVRLRLIRFFRYVAPIWKELPEFQESLSRLTSDKDSEVSREAYLLLRSLSSIKRPSAIEVEKDKALEVAESAFYVHRSKKKRKVHQRSGEQHGIYEVKSGRAAPNSFRDEPKQLNRSSNSAQPQPQQKKSIREEPVSTSRKSGPPGADIQNTRIADKRVQSVPRASSTEEDSGKKQVRQGRQHSKTASGQPSPSRPLNGHPNNKKVGFFSKLLSSCFGT</sequence>
<keyword evidence="4" id="KW-1185">Reference proteome</keyword>
<dbReference type="InterPro" id="IPR039918">
    <property type="entry name" value="PPP4R4"/>
</dbReference>
<dbReference type="InterPro" id="IPR016024">
    <property type="entry name" value="ARM-type_fold"/>
</dbReference>
<feature type="compositionally biased region" description="Basic and acidic residues" evidence="2">
    <location>
        <begin position="769"/>
        <end position="781"/>
    </location>
</feature>
<dbReference type="STRING" id="448386.A0A2V3J2F2"/>
<gene>
    <name evidence="3" type="ORF">BWQ96_01723</name>
</gene>
<dbReference type="InterPro" id="IPR011989">
    <property type="entry name" value="ARM-like"/>
</dbReference>
<evidence type="ECO:0000313" key="3">
    <source>
        <dbReference type="EMBL" id="PXF48554.1"/>
    </source>
</evidence>
<dbReference type="AlphaFoldDB" id="A0A2V3J2F2"/>